<keyword evidence="8" id="KW-1185">Reference proteome</keyword>
<evidence type="ECO:0000256" key="6">
    <source>
        <dbReference type="SAM" id="SignalP"/>
    </source>
</evidence>
<protein>
    <recommendedName>
        <fullName evidence="9">Gamma-interferon-inducible lysosomal thiol reductase</fullName>
    </recommendedName>
</protein>
<keyword evidence="5" id="KW-0325">Glycoprotein</keyword>
<keyword evidence="4 6" id="KW-0732">Signal</keyword>
<sequence>MNSLYIFFAVVIAVTNGKSLGANNTLTVQVYYETLGQDSKHFITTQLYPTFVQLGRERIALELIPYGHTSEGTDGNGNKTFTCPHGPEECYGNKVHACFTNLAFTKEGLLQFVYCSELSNTPANNTVLQTCAHGVGFDWKLVEDCLSSGKADELLSENGRKTALVNAPHIPTVVFNGNSYPERESVLNNFKQTVCELVDCIY</sequence>
<dbReference type="Gene3D" id="3.40.30.10">
    <property type="entry name" value="Glutaredoxin"/>
    <property type="match status" value="1"/>
</dbReference>
<dbReference type="SUPFAM" id="SSF52833">
    <property type="entry name" value="Thioredoxin-like"/>
    <property type="match status" value="1"/>
</dbReference>
<dbReference type="PANTHER" id="PTHR13234">
    <property type="entry name" value="GAMMA-INTERFERON INDUCIBLE LYSOSOMAL THIOL REDUCTASE GILT"/>
    <property type="match status" value="1"/>
</dbReference>
<dbReference type="AlphaFoldDB" id="A0A9N9MVB8"/>
<dbReference type="OrthoDB" id="958254at2759"/>
<evidence type="ECO:0000256" key="4">
    <source>
        <dbReference type="ARBA" id="ARBA00022729"/>
    </source>
</evidence>
<feature type="chain" id="PRO_5040353905" description="Gamma-interferon-inducible lysosomal thiol reductase" evidence="6">
    <location>
        <begin position="22"/>
        <end position="202"/>
    </location>
</feature>
<accession>A0A9N9MVB8</accession>
<dbReference type="PANTHER" id="PTHR13234:SF8">
    <property type="entry name" value="GAMMA-INTERFERON-INDUCIBLE LYSOSOMAL THIOL REDUCTASE"/>
    <property type="match status" value="1"/>
</dbReference>
<dbReference type="InterPro" id="IPR036249">
    <property type="entry name" value="Thioredoxin-like_sf"/>
</dbReference>
<gene>
    <name evidence="7" type="ORF">CEUTPL_LOCUS9900</name>
</gene>
<evidence type="ECO:0008006" key="9">
    <source>
        <dbReference type="Google" id="ProtNLM"/>
    </source>
</evidence>
<evidence type="ECO:0000256" key="5">
    <source>
        <dbReference type="ARBA" id="ARBA00023180"/>
    </source>
</evidence>
<evidence type="ECO:0000256" key="1">
    <source>
        <dbReference type="ARBA" id="ARBA00004613"/>
    </source>
</evidence>
<reference evidence="7" key="1">
    <citation type="submission" date="2022-01" db="EMBL/GenBank/DDBJ databases">
        <authorList>
            <person name="King R."/>
        </authorList>
    </citation>
    <scope>NUCLEOTIDE SEQUENCE</scope>
</reference>
<dbReference type="GO" id="GO:0005576">
    <property type="term" value="C:extracellular region"/>
    <property type="evidence" value="ECO:0007669"/>
    <property type="project" value="UniProtKB-SubCell"/>
</dbReference>
<evidence type="ECO:0000256" key="2">
    <source>
        <dbReference type="ARBA" id="ARBA00005679"/>
    </source>
</evidence>
<name>A0A9N9MVB8_9CUCU</name>
<organism evidence="7 8">
    <name type="scientific">Ceutorhynchus assimilis</name>
    <name type="common">cabbage seed weevil</name>
    <dbReference type="NCBI Taxonomy" id="467358"/>
    <lineage>
        <taxon>Eukaryota</taxon>
        <taxon>Metazoa</taxon>
        <taxon>Ecdysozoa</taxon>
        <taxon>Arthropoda</taxon>
        <taxon>Hexapoda</taxon>
        <taxon>Insecta</taxon>
        <taxon>Pterygota</taxon>
        <taxon>Neoptera</taxon>
        <taxon>Endopterygota</taxon>
        <taxon>Coleoptera</taxon>
        <taxon>Polyphaga</taxon>
        <taxon>Cucujiformia</taxon>
        <taxon>Curculionidae</taxon>
        <taxon>Ceutorhynchinae</taxon>
        <taxon>Ceutorhynchus</taxon>
    </lineage>
</organism>
<comment type="similarity">
    <text evidence="2">Belongs to the GILT family.</text>
</comment>
<evidence type="ECO:0000313" key="8">
    <source>
        <dbReference type="Proteomes" id="UP001152799"/>
    </source>
</evidence>
<comment type="subcellular location">
    <subcellularLocation>
        <location evidence="1">Secreted</location>
    </subcellularLocation>
</comment>
<keyword evidence="3" id="KW-0964">Secreted</keyword>
<dbReference type="InterPro" id="IPR004911">
    <property type="entry name" value="Interferon-induced_GILT"/>
</dbReference>
<dbReference type="Pfam" id="PF03227">
    <property type="entry name" value="GILT"/>
    <property type="match status" value="1"/>
</dbReference>
<feature type="signal peptide" evidence="6">
    <location>
        <begin position="1"/>
        <end position="21"/>
    </location>
</feature>
<evidence type="ECO:0000313" key="7">
    <source>
        <dbReference type="EMBL" id="CAG9769388.1"/>
    </source>
</evidence>
<evidence type="ECO:0000256" key="3">
    <source>
        <dbReference type="ARBA" id="ARBA00022525"/>
    </source>
</evidence>
<dbReference type="Proteomes" id="UP001152799">
    <property type="component" value="Chromosome 5"/>
</dbReference>
<dbReference type="GO" id="GO:0016671">
    <property type="term" value="F:oxidoreductase activity, acting on a sulfur group of donors, disulfide as acceptor"/>
    <property type="evidence" value="ECO:0007669"/>
    <property type="project" value="InterPro"/>
</dbReference>
<dbReference type="EMBL" id="OU892281">
    <property type="protein sequence ID" value="CAG9769388.1"/>
    <property type="molecule type" value="Genomic_DNA"/>
</dbReference>
<proteinExistence type="inferred from homology"/>